<accession>A0A2N8PWP4</accession>
<keyword evidence="1" id="KW-0472">Membrane</keyword>
<evidence type="ECO:0000313" key="2">
    <source>
        <dbReference type="EMBL" id="RVU95804.1"/>
    </source>
</evidence>
<keyword evidence="1" id="KW-1133">Transmembrane helix</keyword>
<comment type="caution">
    <text evidence="2">The sequence shown here is derived from an EMBL/GenBank/DDBJ whole genome shotgun (WGS) entry which is preliminary data.</text>
</comment>
<dbReference type="EMBL" id="RYZS01000001">
    <property type="protein sequence ID" value="RVU95804.1"/>
    <property type="molecule type" value="Genomic_DNA"/>
</dbReference>
<name>A0A2N8PWP4_ENTAV</name>
<evidence type="ECO:0000256" key="1">
    <source>
        <dbReference type="SAM" id="Phobius"/>
    </source>
</evidence>
<evidence type="ECO:0000313" key="3">
    <source>
        <dbReference type="Proteomes" id="UP000288388"/>
    </source>
</evidence>
<sequence length="62" mass="7270">MKKSLKNILKSSVTLGFLYFIASFCAYLAREQLNLFTFIHFILLTFFTISLLIFVMEIVQNK</sequence>
<feature type="transmembrane region" description="Helical" evidence="1">
    <location>
        <begin position="12"/>
        <end position="29"/>
    </location>
</feature>
<gene>
    <name evidence="2" type="ORF">EK398_13665</name>
</gene>
<dbReference type="AlphaFoldDB" id="A0A2N8PWP4"/>
<protein>
    <submittedName>
        <fullName evidence="2">Uncharacterized protein</fullName>
    </submittedName>
</protein>
<feature type="transmembrane region" description="Helical" evidence="1">
    <location>
        <begin position="35"/>
        <end position="59"/>
    </location>
</feature>
<keyword evidence="1" id="KW-0812">Transmembrane</keyword>
<reference evidence="2 3" key="1">
    <citation type="submission" date="2018-12" db="EMBL/GenBank/DDBJ databases">
        <title>A novel vanA-carrying plasmid in a clinical isolate of Enterococcus avium.</title>
        <authorList>
            <person name="Bernasconi O.J."/>
            <person name="Luzzaro F."/>
            <person name="Endimiani A."/>
        </authorList>
    </citation>
    <scope>NUCLEOTIDE SEQUENCE [LARGE SCALE GENOMIC DNA]</scope>
    <source>
        <strain evidence="2 3">LC0559/18</strain>
    </source>
</reference>
<organism evidence="2 3">
    <name type="scientific">Enterococcus avium</name>
    <name type="common">Streptococcus avium</name>
    <dbReference type="NCBI Taxonomy" id="33945"/>
    <lineage>
        <taxon>Bacteria</taxon>
        <taxon>Bacillati</taxon>
        <taxon>Bacillota</taxon>
        <taxon>Bacilli</taxon>
        <taxon>Lactobacillales</taxon>
        <taxon>Enterococcaceae</taxon>
        <taxon>Enterococcus</taxon>
    </lineage>
</organism>
<dbReference type="Proteomes" id="UP000288388">
    <property type="component" value="Unassembled WGS sequence"/>
</dbReference>
<proteinExistence type="predicted"/>